<dbReference type="CDD" id="cd02845">
    <property type="entry name" value="PAZ_piwi_like"/>
    <property type="match status" value="1"/>
</dbReference>
<keyword evidence="3" id="KW-0963">Cytoplasm</keyword>
<dbReference type="Proteomes" id="UP001168972">
    <property type="component" value="Unassembled WGS sequence"/>
</dbReference>
<dbReference type="PROSITE" id="PS50821">
    <property type="entry name" value="PAZ"/>
    <property type="match status" value="1"/>
</dbReference>
<keyword evidence="4" id="KW-0221">Differentiation</keyword>
<dbReference type="SMART" id="SM00950">
    <property type="entry name" value="Piwi"/>
    <property type="match status" value="1"/>
</dbReference>
<dbReference type="FunFam" id="3.30.420.10:FF:000014">
    <property type="entry name" value="Piwi-like RNA-mediated gene silencing 1"/>
    <property type="match status" value="1"/>
</dbReference>
<evidence type="ECO:0000256" key="3">
    <source>
        <dbReference type="ARBA" id="ARBA00022490"/>
    </source>
</evidence>
<feature type="region of interest" description="Disordered" evidence="8">
    <location>
        <begin position="101"/>
        <end position="137"/>
    </location>
</feature>
<dbReference type="GO" id="GO:0140965">
    <property type="term" value="P:secondary piRNA processing"/>
    <property type="evidence" value="ECO:0007669"/>
    <property type="project" value="UniProtKB-ARBA"/>
</dbReference>
<feature type="region of interest" description="Disordered" evidence="8">
    <location>
        <begin position="1"/>
        <end position="87"/>
    </location>
</feature>
<name>A0AA39FTV8_MICHY</name>
<comment type="similarity">
    <text evidence="7">Belongs to the argonaute family. Piwi subfamily.</text>
</comment>
<feature type="compositionally biased region" description="Pro residues" evidence="8">
    <location>
        <begin position="118"/>
        <end position="133"/>
    </location>
</feature>
<accession>A0AA39FTV8</accession>
<evidence type="ECO:0000313" key="12">
    <source>
        <dbReference type="Proteomes" id="UP001168972"/>
    </source>
</evidence>
<dbReference type="CDD" id="cd04658">
    <property type="entry name" value="Piwi_piwi-like_Euk"/>
    <property type="match status" value="1"/>
</dbReference>
<dbReference type="Gene3D" id="3.40.50.2300">
    <property type="match status" value="1"/>
</dbReference>
<keyword evidence="2" id="KW-0217">Developmental protein</keyword>
<dbReference type="GO" id="GO:0030154">
    <property type="term" value="P:cell differentiation"/>
    <property type="evidence" value="ECO:0007669"/>
    <property type="project" value="UniProtKB-KW"/>
</dbReference>
<dbReference type="SMART" id="SM00949">
    <property type="entry name" value="PAZ"/>
    <property type="match status" value="1"/>
</dbReference>
<dbReference type="Pfam" id="PF02170">
    <property type="entry name" value="PAZ"/>
    <property type="match status" value="1"/>
</dbReference>
<dbReference type="AlphaFoldDB" id="A0AA39FTV8"/>
<keyword evidence="12" id="KW-1185">Reference proteome</keyword>
<evidence type="ECO:0000313" key="11">
    <source>
        <dbReference type="EMBL" id="KAK0175400.1"/>
    </source>
</evidence>
<evidence type="ECO:0000256" key="6">
    <source>
        <dbReference type="ARBA" id="ARBA00023158"/>
    </source>
</evidence>
<dbReference type="Pfam" id="PF23278">
    <property type="entry name" value="Piwi_N"/>
    <property type="match status" value="1"/>
</dbReference>
<dbReference type="SUPFAM" id="SSF101690">
    <property type="entry name" value="PAZ domain"/>
    <property type="match status" value="1"/>
</dbReference>
<dbReference type="Pfam" id="PF02171">
    <property type="entry name" value="Piwi"/>
    <property type="match status" value="1"/>
</dbReference>
<feature type="domain" description="Piwi" evidence="10">
    <location>
        <begin position="615"/>
        <end position="909"/>
    </location>
</feature>
<evidence type="ECO:0000256" key="8">
    <source>
        <dbReference type="SAM" id="MobiDB-lite"/>
    </source>
</evidence>
<evidence type="ECO:0000256" key="2">
    <source>
        <dbReference type="ARBA" id="ARBA00022473"/>
    </source>
</evidence>
<feature type="domain" description="PAZ" evidence="9">
    <location>
        <begin position="339"/>
        <end position="450"/>
    </location>
</feature>
<dbReference type="GO" id="GO:0005737">
    <property type="term" value="C:cytoplasm"/>
    <property type="evidence" value="ECO:0007669"/>
    <property type="project" value="UniProtKB-SubCell"/>
</dbReference>
<dbReference type="EMBL" id="JAQQBR010000005">
    <property type="protein sequence ID" value="KAK0175400.1"/>
    <property type="molecule type" value="Genomic_DNA"/>
</dbReference>
<protein>
    <submittedName>
        <fullName evidence="11">Uncharacterized protein</fullName>
    </submittedName>
</protein>
<dbReference type="InterPro" id="IPR036397">
    <property type="entry name" value="RNaseH_sf"/>
</dbReference>
<dbReference type="SUPFAM" id="SSF53098">
    <property type="entry name" value="Ribonuclease H-like"/>
    <property type="match status" value="1"/>
</dbReference>
<reference evidence="11" key="2">
    <citation type="submission" date="2023-03" db="EMBL/GenBank/DDBJ databases">
        <authorList>
            <person name="Inwood S.N."/>
            <person name="Skelly J.G."/>
            <person name="Guhlin J."/>
            <person name="Harrop T.W.R."/>
            <person name="Goldson S.G."/>
            <person name="Dearden P.K."/>
        </authorList>
    </citation>
    <scope>NUCLEOTIDE SEQUENCE</scope>
    <source>
        <strain evidence="11">Lincoln</strain>
        <tissue evidence="11">Whole body</tissue>
    </source>
</reference>
<evidence type="ECO:0000256" key="1">
    <source>
        <dbReference type="ARBA" id="ARBA00004496"/>
    </source>
</evidence>
<gene>
    <name evidence="11" type="ORF">PV327_009151</name>
</gene>
<evidence type="ECO:0000256" key="4">
    <source>
        <dbReference type="ARBA" id="ARBA00022782"/>
    </source>
</evidence>
<comment type="subcellular location">
    <subcellularLocation>
        <location evidence="1">Cytoplasm</location>
    </subcellularLocation>
</comment>
<evidence type="ECO:0000259" key="10">
    <source>
        <dbReference type="PROSITE" id="PS50822"/>
    </source>
</evidence>
<dbReference type="InterPro" id="IPR012337">
    <property type="entry name" value="RNaseH-like_sf"/>
</dbReference>
<dbReference type="Gene3D" id="2.170.260.10">
    <property type="entry name" value="paz domain"/>
    <property type="match status" value="1"/>
</dbReference>
<dbReference type="GO" id="GO:0003723">
    <property type="term" value="F:RNA binding"/>
    <property type="evidence" value="ECO:0007669"/>
    <property type="project" value="UniProtKB-KW"/>
</dbReference>
<dbReference type="PANTHER" id="PTHR22891">
    <property type="entry name" value="EUKARYOTIC TRANSLATION INITIATION FACTOR 2C"/>
    <property type="match status" value="1"/>
</dbReference>
<dbReference type="InterPro" id="IPR036085">
    <property type="entry name" value="PAZ_dom_sf"/>
</dbReference>
<evidence type="ECO:0000259" key="9">
    <source>
        <dbReference type="PROSITE" id="PS50821"/>
    </source>
</evidence>
<keyword evidence="6" id="KW-0943">RNA-mediated gene silencing</keyword>
<dbReference type="InterPro" id="IPR003165">
    <property type="entry name" value="Piwi"/>
</dbReference>
<dbReference type="PROSITE" id="PS50822">
    <property type="entry name" value="PIWI"/>
    <property type="match status" value="1"/>
</dbReference>
<dbReference type="InterPro" id="IPR003100">
    <property type="entry name" value="PAZ_dom"/>
</dbReference>
<dbReference type="FunFam" id="2.170.260.10:FF:000003">
    <property type="entry name" value="Piwi-like RNA-mediated gene silencing 2"/>
    <property type="match status" value="1"/>
</dbReference>
<organism evidence="11 12">
    <name type="scientific">Microctonus hyperodae</name>
    <name type="common">Parasitoid wasp</name>
    <dbReference type="NCBI Taxonomy" id="165561"/>
    <lineage>
        <taxon>Eukaryota</taxon>
        <taxon>Metazoa</taxon>
        <taxon>Ecdysozoa</taxon>
        <taxon>Arthropoda</taxon>
        <taxon>Hexapoda</taxon>
        <taxon>Insecta</taxon>
        <taxon>Pterygota</taxon>
        <taxon>Neoptera</taxon>
        <taxon>Endopterygota</taxon>
        <taxon>Hymenoptera</taxon>
        <taxon>Apocrita</taxon>
        <taxon>Ichneumonoidea</taxon>
        <taxon>Braconidae</taxon>
        <taxon>Euphorinae</taxon>
        <taxon>Microctonus</taxon>
    </lineage>
</organism>
<evidence type="ECO:0000256" key="7">
    <source>
        <dbReference type="ARBA" id="ARBA00038291"/>
    </source>
</evidence>
<proteinExistence type="inferred from homology"/>
<feature type="compositionally biased region" description="Low complexity" evidence="8">
    <location>
        <begin position="31"/>
        <end position="45"/>
    </location>
</feature>
<sequence>MADPGKGKGGGRGAALLAMIKKQMDVEGPGESSSQSASQESSRSADPSLVRARGRASLIKISENIPGTQPGPQTPETPSPSGQVSSRVGLGRASLLKMTQKLSTPGRDPEPIQSPKITSPPTPVAPVVTPPVRPKMSGDGLGVTGSLAAMSLDKKSLTSGSSGPISRMGKSGDSINIMSNYINVKISPDKGIYRYEVKFSPETDSPRIRNALLNQHLNILGKAKNFDGVLLYLPIKLPEDPTILKSLRQDGTEITIKIIYQTQQKPSNSVQFFNILLNKILRLLEMVRINRNYYNPRCAHRVEQHRMELWPGYVTAIEEMEDGLKLNIDASHRLMRTDTLRDFIKDIHTKNSRNFRDVVLKELMGMTVLTRYNNQTYRVDGIEWEKNPTFQFDYKGKMTSIADYFNQHWNLQIKDLQQPLILHRAKKRLPQGGTKEEEVLLVPELCYLTGMSDAIRSNFRIMRDLAQVTQVQPEQRRQVLQKFIQDVKNTPAAIQLLNEWGVQFENDLVKLTGRVLPAEEIFFGNEKSIKANEKADWTMGATRSPLLRTPNMRHWCIVYVQRDEKIISEFIRQLNAVSKTISMKVGEAVKIPLMNDTPQQYVTEIRRVINPHLEMVVAVCPTNRNDRYSAIKKLCCVDSPVRSQVILSKTISQENKLKSVTEKIALQMNCKLGGALWALKVPFNDVMIVGIDVHHAGAGGNPHGSVAGFVASMDKPLTSWYSKVCFQRPGQEIIDLLKICFVSALSLFKKKRGQYPERIIVYRDGVGDGQLSSVAQYEVEQLKSAFPLVDPTYAPKLCVIVVQKRINTRLMAMRGNRLDNPPPGTVVDSCVTRRNWYDFFLVPQTARQGTITPTHYVVLIDEANFETDHIQRLSYKLCHLYYNWPGTIRVPAPCQYAHKLAFLVGQSIQAEPNECLAESLYYL</sequence>
<reference evidence="11" key="1">
    <citation type="journal article" date="2023" name="bioRxiv">
        <title>Scaffold-level genome assemblies of two parasitoid biocontrol wasps reveal the parthenogenesis mechanism and an associated novel virus.</title>
        <authorList>
            <person name="Inwood S."/>
            <person name="Skelly J."/>
            <person name="Guhlin J."/>
            <person name="Harrop T."/>
            <person name="Goldson S."/>
            <person name="Dearden P."/>
        </authorList>
    </citation>
    <scope>NUCLEOTIDE SEQUENCE</scope>
    <source>
        <strain evidence="11">Lincoln</strain>
        <tissue evidence="11">Whole body</tissue>
    </source>
</reference>
<dbReference type="Gene3D" id="3.30.420.10">
    <property type="entry name" value="Ribonuclease H-like superfamily/Ribonuclease H"/>
    <property type="match status" value="1"/>
</dbReference>
<evidence type="ECO:0000256" key="5">
    <source>
        <dbReference type="ARBA" id="ARBA00022884"/>
    </source>
</evidence>
<keyword evidence="5" id="KW-0694">RNA-binding</keyword>
<comment type="caution">
    <text evidence="11">The sequence shown here is derived from an EMBL/GenBank/DDBJ whole genome shotgun (WGS) entry which is preliminary data.</text>
</comment>